<dbReference type="Gene3D" id="3.50.50.60">
    <property type="entry name" value="FAD/NAD(P)-binding domain"/>
    <property type="match status" value="1"/>
</dbReference>
<proteinExistence type="predicted"/>
<dbReference type="PRINTS" id="PR00368">
    <property type="entry name" value="FADPNR"/>
</dbReference>
<dbReference type="InterPro" id="IPR037099">
    <property type="entry name" value="Fum_R/Succ_DH_flav-like_C_sf"/>
</dbReference>
<dbReference type="InterPro" id="IPR027477">
    <property type="entry name" value="Succ_DH/fumarate_Rdtase_cat_sf"/>
</dbReference>
<evidence type="ECO:0000313" key="7">
    <source>
        <dbReference type="EMBL" id="SMB82097.1"/>
    </source>
</evidence>
<dbReference type="Pfam" id="PF02910">
    <property type="entry name" value="Succ_DH_flav_C"/>
    <property type="match status" value="1"/>
</dbReference>
<dbReference type="PANTHER" id="PTHR11632">
    <property type="entry name" value="SUCCINATE DEHYDROGENASE 2 FLAVOPROTEIN SUBUNIT"/>
    <property type="match status" value="1"/>
</dbReference>
<comment type="pathway">
    <text evidence="2">Carbohydrate metabolism; tricarboxylic acid cycle.</text>
</comment>
<feature type="domain" description="FAD-dependent oxidoreductase 2 FAD-binding" evidence="5">
    <location>
        <begin position="17"/>
        <end position="400"/>
    </location>
</feature>
<evidence type="ECO:0000313" key="8">
    <source>
        <dbReference type="Proteomes" id="UP000192408"/>
    </source>
</evidence>
<evidence type="ECO:0000256" key="2">
    <source>
        <dbReference type="ARBA" id="ARBA00005163"/>
    </source>
</evidence>
<evidence type="ECO:0000259" key="6">
    <source>
        <dbReference type="Pfam" id="PF02910"/>
    </source>
</evidence>
<keyword evidence="3" id="KW-0285">Flavoprotein</keyword>
<dbReference type="PANTHER" id="PTHR11632:SF51">
    <property type="entry name" value="SUCCINATE DEHYDROGENASE [UBIQUINONE] FLAVOPROTEIN SUBUNIT, MITOCHONDRIAL"/>
    <property type="match status" value="1"/>
</dbReference>
<dbReference type="Proteomes" id="UP000192408">
    <property type="component" value="Unassembled WGS sequence"/>
</dbReference>
<keyword evidence="4" id="KW-0560">Oxidoreductase</keyword>
<dbReference type="EMBL" id="FWWV01000008">
    <property type="protein sequence ID" value="SMB82097.1"/>
    <property type="molecule type" value="Genomic_DNA"/>
</dbReference>
<comment type="cofactor">
    <cofactor evidence="1">
        <name>FAD</name>
        <dbReference type="ChEBI" id="CHEBI:57692"/>
    </cofactor>
</comment>
<dbReference type="InterPro" id="IPR030664">
    <property type="entry name" value="SdhA/FrdA/AprA"/>
</dbReference>
<feature type="domain" description="Fumarate reductase/succinate dehydrogenase flavoprotein-like C-terminal" evidence="6">
    <location>
        <begin position="460"/>
        <end position="531"/>
    </location>
</feature>
<evidence type="ECO:0000256" key="1">
    <source>
        <dbReference type="ARBA" id="ARBA00001974"/>
    </source>
</evidence>
<protein>
    <submittedName>
        <fullName evidence="7">Succinate dehydrogenase/fumarate reductase, flavoprotein subunit</fullName>
    </submittedName>
</protein>
<dbReference type="Gene3D" id="1.20.58.100">
    <property type="entry name" value="Fumarate reductase/succinate dehydrogenase flavoprotein-like, C-terminal domain"/>
    <property type="match status" value="1"/>
</dbReference>
<dbReference type="InterPro" id="IPR003953">
    <property type="entry name" value="FAD-dep_OxRdtase_2_FAD-bd"/>
</dbReference>
<evidence type="ECO:0000256" key="4">
    <source>
        <dbReference type="ARBA" id="ARBA00023002"/>
    </source>
</evidence>
<dbReference type="STRING" id="1122938.SAMN05660772_01995"/>
<organism evidence="7 8">
    <name type="scientific">Pasteurella testudinis DSM 23072</name>
    <dbReference type="NCBI Taxonomy" id="1122938"/>
    <lineage>
        <taxon>Bacteria</taxon>
        <taxon>Pseudomonadati</taxon>
        <taxon>Pseudomonadota</taxon>
        <taxon>Gammaproteobacteria</taxon>
        <taxon>Pasteurellales</taxon>
        <taxon>Pasteurellaceae</taxon>
        <taxon>Pasteurella</taxon>
    </lineage>
</organism>
<gene>
    <name evidence="7" type="ORF">SAMN05660772_01995</name>
</gene>
<dbReference type="Pfam" id="PF00890">
    <property type="entry name" value="FAD_binding_2"/>
    <property type="match status" value="1"/>
</dbReference>
<dbReference type="InterPro" id="IPR015939">
    <property type="entry name" value="Fum_Rdtase/Succ_DH_flav-like_C"/>
</dbReference>
<accession>A0A1W1ULY7</accession>
<dbReference type="InterPro" id="IPR036188">
    <property type="entry name" value="FAD/NAD-bd_sf"/>
</dbReference>
<reference evidence="8" key="1">
    <citation type="submission" date="2017-04" db="EMBL/GenBank/DDBJ databases">
        <authorList>
            <person name="Varghese N."/>
            <person name="Submissions S."/>
        </authorList>
    </citation>
    <scope>NUCLEOTIDE SEQUENCE [LARGE SCALE GENOMIC DNA]</scope>
    <source>
        <strain evidence="8">DSM 23072</strain>
    </source>
</reference>
<evidence type="ECO:0000256" key="3">
    <source>
        <dbReference type="ARBA" id="ARBA00022630"/>
    </source>
</evidence>
<dbReference type="GO" id="GO:0016491">
    <property type="term" value="F:oxidoreductase activity"/>
    <property type="evidence" value="ECO:0007669"/>
    <property type="project" value="UniProtKB-KW"/>
</dbReference>
<dbReference type="SUPFAM" id="SSF51905">
    <property type="entry name" value="FAD/NAD(P)-binding domain"/>
    <property type="match status" value="1"/>
</dbReference>
<dbReference type="Gene3D" id="3.90.700.10">
    <property type="entry name" value="Succinate dehydrogenase/fumarate reductase flavoprotein, catalytic domain"/>
    <property type="match status" value="1"/>
</dbReference>
<sequence length="557" mass="62274">MNMMKTQFQIQTVIETDILIVGSGIAGLSAVKQASEQHLRSVLITKNKIAGGASFFPLKATLGIQVTGDEEDKVRFHEDITRVGKGMNNPDVVENYLNESKQGIELLEGIGFQPWLRQDNRPACFAKYPRPIYLISEWANAAKKAREILDHNALNRYYEQATLVKIIAPNNRVAGAVFQQETADGVEFIFCRCHAVILATGGIASLYKNNLYPNDIVGSAHAIALDAGACAINMEFIQFIPAFLAPKRKVLFGEHTLKYCTAVYDSNDQPLFSDMSEQAFRAMMDERSDYAPFSVDFAAKRFDLTVMQAIQRGSNGVRLTFSPALYQDQSEFYRVYLDWLKQKIGVDLLQDRAVIEPFAHSCNGGIEIDGNSESAVNGLFAIGEVSACIEGANRLGGNSVGGSLVFATRAVRRAKQYCQIALSPLDVNEIEAELIKTFPQPLKQEDEEKNLTASDIFSQVRETLALNANVYRNQQGLQQALGVIEHHLRHYRVSQYGVELYWSLRCAEMLLQAMLARQESRGAHFRSDYPYESANVEKLQLRLQRGKIKVTRLKSAF</sequence>
<dbReference type="AlphaFoldDB" id="A0A1W1ULY7"/>
<name>A0A1W1ULY7_9PAST</name>
<keyword evidence="8" id="KW-1185">Reference proteome</keyword>
<dbReference type="SUPFAM" id="SSF46977">
    <property type="entry name" value="Succinate dehydrogenase/fumarate reductase flavoprotein C-terminal domain"/>
    <property type="match status" value="1"/>
</dbReference>
<dbReference type="UniPathway" id="UPA00253">
    <property type="reaction ID" value="UER00326"/>
</dbReference>
<evidence type="ECO:0000259" key="5">
    <source>
        <dbReference type="Pfam" id="PF00890"/>
    </source>
</evidence>
<dbReference type="GO" id="GO:0009435">
    <property type="term" value="P:NAD+ biosynthetic process"/>
    <property type="evidence" value="ECO:0007669"/>
    <property type="project" value="UniProtKB-UniPathway"/>
</dbReference>